<name>J9D5Q9_9ZZZZ</name>
<gene>
    <name evidence="2" type="ORF">EVA_03863</name>
</gene>
<dbReference type="AlphaFoldDB" id="J9D5Q9"/>
<reference evidence="2" key="1">
    <citation type="journal article" date="2012" name="PLoS ONE">
        <title>Gene sets for utilization of primary and secondary nutrition supplies in the distal gut of endangered iberian lynx.</title>
        <authorList>
            <person name="Alcaide M."/>
            <person name="Messina E."/>
            <person name="Richter M."/>
            <person name="Bargiela R."/>
            <person name="Peplies J."/>
            <person name="Huws S.A."/>
            <person name="Newbold C.J."/>
            <person name="Golyshin P.N."/>
            <person name="Simon M.A."/>
            <person name="Lopez G."/>
            <person name="Yakimov M.M."/>
            <person name="Ferrer M."/>
        </authorList>
    </citation>
    <scope>NUCLEOTIDE SEQUENCE</scope>
</reference>
<comment type="caution">
    <text evidence="2">The sequence shown here is derived from an EMBL/GenBank/DDBJ whole genome shotgun (WGS) entry which is preliminary data.</text>
</comment>
<protein>
    <submittedName>
        <fullName evidence="2">Uncharacterized protein</fullName>
    </submittedName>
</protein>
<sequence length="117" mass="13035">MAVENQSEKSQVENQSNGMDGTEISCAIQRIQRMEQLFDFVSEAAQAPGNNLTSSSVQQAIQTLDAYYFGGEWLHDYELDERNLLPADLKRGVLSQDGLYNLLCSIQEDKNAASETL</sequence>
<feature type="region of interest" description="Disordered" evidence="1">
    <location>
        <begin position="1"/>
        <end position="21"/>
    </location>
</feature>
<dbReference type="EMBL" id="AMCI01000725">
    <property type="protein sequence ID" value="EJX08026.1"/>
    <property type="molecule type" value="Genomic_DNA"/>
</dbReference>
<dbReference type="InterPro" id="IPR025384">
    <property type="entry name" value="DUF4298"/>
</dbReference>
<accession>J9D5Q9</accession>
<dbReference type="Pfam" id="PF14131">
    <property type="entry name" value="DUF4298"/>
    <property type="match status" value="1"/>
</dbReference>
<evidence type="ECO:0000256" key="1">
    <source>
        <dbReference type="SAM" id="MobiDB-lite"/>
    </source>
</evidence>
<proteinExistence type="predicted"/>
<organism evidence="2">
    <name type="scientific">gut metagenome</name>
    <dbReference type="NCBI Taxonomy" id="749906"/>
    <lineage>
        <taxon>unclassified sequences</taxon>
        <taxon>metagenomes</taxon>
        <taxon>organismal metagenomes</taxon>
    </lineage>
</organism>
<feature type="compositionally biased region" description="Basic and acidic residues" evidence="1">
    <location>
        <begin position="1"/>
        <end position="11"/>
    </location>
</feature>
<evidence type="ECO:0000313" key="2">
    <source>
        <dbReference type="EMBL" id="EJX08026.1"/>
    </source>
</evidence>